<reference evidence="1" key="1">
    <citation type="journal article" date="2014" name="Front. Microbiol.">
        <title>High frequency of phylogenetically diverse reductive dehalogenase-homologous genes in deep subseafloor sedimentary metagenomes.</title>
        <authorList>
            <person name="Kawai M."/>
            <person name="Futagami T."/>
            <person name="Toyoda A."/>
            <person name="Takaki Y."/>
            <person name="Nishi S."/>
            <person name="Hori S."/>
            <person name="Arai W."/>
            <person name="Tsubouchi T."/>
            <person name="Morono Y."/>
            <person name="Uchiyama I."/>
            <person name="Ito T."/>
            <person name="Fujiyama A."/>
            <person name="Inagaki F."/>
            <person name="Takami H."/>
        </authorList>
    </citation>
    <scope>NUCLEOTIDE SEQUENCE</scope>
    <source>
        <strain evidence="1">Expedition CK06-06</strain>
    </source>
</reference>
<proteinExistence type="predicted"/>
<feature type="non-terminal residue" evidence="1">
    <location>
        <position position="1"/>
    </location>
</feature>
<dbReference type="AlphaFoldDB" id="X1TG22"/>
<feature type="non-terminal residue" evidence="1">
    <location>
        <position position="239"/>
    </location>
</feature>
<evidence type="ECO:0000313" key="1">
    <source>
        <dbReference type="EMBL" id="GAJ04273.1"/>
    </source>
</evidence>
<gene>
    <name evidence="1" type="ORF">S12H4_51977</name>
</gene>
<comment type="caution">
    <text evidence="1">The sequence shown here is derived from an EMBL/GenBank/DDBJ whole genome shotgun (WGS) entry which is preliminary data.</text>
</comment>
<accession>X1TG22</accession>
<sequence length="239" mass="26586">IRETLEQTRVTLDANGLGIVQKQINLPTNQLNSILKVDFFQDSLPDYQGSSPLYIELIVTPFPVIYSNMAFSTPLAYASRGPMAGSDTVLFKTIVGPYEAAPPFNFPPFRQFPNESVGATPTFSFYTPMVYITALLHGESTINVDNLAFSVYLALDTKKANLTSYGLGVMRERSIAQGITLMNQGRTIEPSRNVGQVFPMWKYGGARPERMLLGTNQRNFWFSSNTQDGEQMTSTANIR</sequence>
<name>X1TG22_9ZZZZ</name>
<organism evidence="1">
    <name type="scientific">marine sediment metagenome</name>
    <dbReference type="NCBI Taxonomy" id="412755"/>
    <lineage>
        <taxon>unclassified sequences</taxon>
        <taxon>metagenomes</taxon>
        <taxon>ecological metagenomes</taxon>
    </lineage>
</organism>
<dbReference type="EMBL" id="BARW01032918">
    <property type="protein sequence ID" value="GAJ04273.1"/>
    <property type="molecule type" value="Genomic_DNA"/>
</dbReference>
<protein>
    <submittedName>
        <fullName evidence="1">Uncharacterized protein</fullName>
    </submittedName>
</protein>